<reference evidence="1 2" key="1">
    <citation type="journal article" date="2018" name="Elife">
        <title>Functional genomics of lipid metabolism in the oleaginous yeast Rhodosporidium toruloides.</title>
        <authorList>
            <person name="Coradetti S.T."/>
            <person name="Pinel D."/>
            <person name="Geiselman G."/>
            <person name="Ito M."/>
            <person name="Mondo S."/>
            <person name="Reilly M.C."/>
            <person name="Cheng Y.F."/>
            <person name="Bauer S."/>
            <person name="Grigoriev I."/>
            <person name="Gladden J.M."/>
            <person name="Simmons B.A."/>
            <person name="Brem R."/>
            <person name="Arkin A.P."/>
            <person name="Skerker J.M."/>
        </authorList>
    </citation>
    <scope>NUCLEOTIDE SEQUENCE [LARGE SCALE GENOMIC DNA]</scope>
    <source>
        <strain evidence="1 2">NBRC 0880</strain>
    </source>
</reference>
<gene>
    <name evidence="1" type="ORF">AAT19DRAFT_15331</name>
</gene>
<dbReference type="EMBL" id="LCTV02000007">
    <property type="protein sequence ID" value="PRQ73764.1"/>
    <property type="molecule type" value="Genomic_DNA"/>
</dbReference>
<comment type="caution">
    <text evidence="1">The sequence shown here is derived from an EMBL/GenBank/DDBJ whole genome shotgun (WGS) entry which is preliminary data.</text>
</comment>
<proteinExistence type="predicted"/>
<dbReference type="OrthoDB" id="4538483at2759"/>
<sequence>MSHPAQRQLQIAKPAPYLERHCMPTQALPVCCNDATALAKPVAFKRENVGGRLISLARRASMALGAAVDTDCDRRACSAVGERECGVRAERVSGERGRWR</sequence>
<evidence type="ECO:0000313" key="2">
    <source>
        <dbReference type="Proteomes" id="UP000239560"/>
    </source>
</evidence>
<dbReference type="AlphaFoldDB" id="A0A2T0A6W0"/>
<protein>
    <submittedName>
        <fullName evidence="1">Uncharacterized protein</fullName>
    </submittedName>
</protein>
<evidence type="ECO:0000313" key="1">
    <source>
        <dbReference type="EMBL" id="PRQ73764.1"/>
    </source>
</evidence>
<accession>A0A2T0A6W0</accession>
<name>A0A2T0A6W0_RHOTO</name>
<dbReference type="Proteomes" id="UP000239560">
    <property type="component" value="Unassembled WGS sequence"/>
</dbReference>
<organism evidence="1 2">
    <name type="scientific">Rhodotorula toruloides</name>
    <name type="common">Yeast</name>
    <name type="synonym">Rhodosporidium toruloides</name>
    <dbReference type="NCBI Taxonomy" id="5286"/>
    <lineage>
        <taxon>Eukaryota</taxon>
        <taxon>Fungi</taxon>
        <taxon>Dikarya</taxon>
        <taxon>Basidiomycota</taxon>
        <taxon>Pucciniomycotina</taxon>
        <taxon>Microbotryomycetes</taxon>
        <taxon>Sporidiobolales</taxon>
        <taxon>Sporidiobolaceae</taxon>
        <taxon>Rhodotorula</taxon>
    </lineage>
</organism>